<comment type="caution">
    <text evidence="2">The sequence shown here is derived from an EMBL/GenBank/DDBJ whole genome shotgun (WGS) entry which is preliminary data.</text>
</comment>
<dbReference type="AlphaFoldDB" id="A0AAV7K8I6"/>
<sequence>MDGQILFVLSGVHINRKYTACVKIKNEITASLDRNIEEGLDKYLNYTIGHLKMILTTEQKRSDFKVEDSDADLNLSVTSACQKSTVFLHSIMVYIKENLDGPNKKNVLTELGLRFHRLLMEHLVLFVYTYTGAIKVLCDVTEYRKVIEIFEIPTLLNIMEATHMLCNLLIVPPENLKQVATDAQLTTGTLDKNVVMSFIQLRHDFKTKIGKNFVL</sequence>
<name>A0AAV7K8I6_9METZ</name>
<proteinExistence type="predicted"/>
<accession>A0AAV7K8I6</accession>
<dbReference type="GO" id="GO:0006887">
    <property type="term" value="P:exocytosis"/>
    <property type="evidence" value="ECO:0007669"/>
    <property type="project" value="TreeGrafter"/>
</dbReference>
<dbReference type="Proteomes" id="UP001165289">
    <property type="component" value="Unassembled WGS sequence"/>
</dbReference>
<gene>
    <name evidence="2" type="ORF">LOD99_199</name>
</gene>
<organism evidence="2 3">
    <name type="scientific">Oopsacas minuta</name>
    <dbReference type="NCBI Taxonomy" id="111878"/>
    <lineage>
        <taxon>Eukaryota</taxon>
        <taxon>Metazoa</taxon>
        <taxon>Porifera</taxon>
        <taxon>Hexactinellida</taxon>
        <taxon>Hexasterophora</taxon>
        <taxon>Lyssacinosida</taxon>
        <taxon>Leucopsacidae</taxon>
        <taxon>Oopsacas</taxon>
    </lineage>
</organism>
<dbReference type="EMBL" id="JAKMXF010000111">
    <property type="protein sequence ID" value="KAI6657453.1"/>
    <property type="molecule type" value="Genomic_DNA"/>
</dbReference>
<evidence type="ECO:0000313" key="2">
    <source>
        <dbReference type="EMBL" id="KAI6657453.1"/>
    </source>
</evidence>
<dbReference type="InterPro" id="IPR009976">
    <property type="entry name" value="Sec10-like"/>
</dbReference>
<evidence type="ECO:0000313" key="3">
    <source>
        <dbReference type="Proteomes" id="UP001165289"/>
    </source>
</evidence>
<keyword evidence="3" id="KW-1185">Reference proteome</keyword>
<dbReference type="GO" id="GO:0006893">
    <property type="term" value="P:Golgi to plasma membrane transport"/>
    <property type="evidence" value="ECO:0007669"/>
    <property type="project" value="TreeGrafter"/>
</dbReference>
<feature type="domain" description="Exocyst complex component Sec10-like alpha-helical bundle" evidence="1">
    <location>
        <begin position="19"/>
        <end position="209"/>
    </location>
</feature>
<evidence type="ECO:0000259" key="1">
    <source>
        <dbReference type="Pfam" id="PF07393"/>
    </source>
</evidence>
<reference evidence="2 3" key="1">
    <citation type="journal article" date="2023" name="BMC Biol.">
        <title>The compact genome of the sponge Oopsacas minuta (Hexactinellida) is lacking key metazoan core genes.</title>
        <authorList>
            <person name="Santini S."/>
            <person name="Schenkelaars Q."/>
            <person name="Jourda C."/>
            <person name="Duchesne M."/>
            <person name="Belahbib H."/>
            <person name="Rocher C."/>
            <person name="Selva M."/>
            <person name="Riesgo A."/>
            <person name="Vervoort M."/>
            <person name="Leys S.P."/>
            <person name="Kodjabachian L."/>
            <person name="Le Bivic A."/>
            <person name="Borchiellini C."/>
            <person name="Claverie J.M."/>
            <person name="Renard E."/>
        </authorList>
    </citation>
    <scope>NUCLEOTIDE SEQUENCE [LARGE SCALE GENOMIC DNA]</scope>
    <source>
        <strain evidence="2">SPO-2</strain>
    </source>
</reference>
<dbReference type="PANTHER" id="PTHR12100">
    <property type="entry name" value="SEC10"/>
    <property type="match status" value="1"/>
</dbReference>
<dbReference type="GO" id="GO:0000145">
    <property type="term" value="C:exocyst"/>
    <property type="evidence" value="ECO:0007669"/>
    <property type="project" value="TreeGrafter"/>
</dbReference>
<protein>
    <recommendedName>
        <fullName evidence="1">Exocyst complex component Sec10-like alpha-helical bundle domain-containing protein</fullName>
    </recommendedName>
</protein>
<dbReference type="Pfam" id="PF07393">
    <property type="entry name" value="Sec10_HB"/>
    <property type="match status" value="1"/>
</dbReference>
<dbReference type="InterPro" id="IPR048627">
    <property type="entry name" value="Sec10_HB"/>
</dbReference>
<dbReference type="PANTHER" id="PTHR12100:SF0">
    <property type="entry name" value="EXOCYST COMPLEX COMPONENT 5"/>
    <property type="match status" value="1"/>
</dbReference>